<name>A0A1G7ZJV0_9ACTN</name>
<dbReference type="GO" id="GO:0004519">
    <property type="term" value="F:endonuclease activity"/>
    <property type="evidence" value="ECO:0007669"/>
    <property type="project" value="UniProtKB-KW"/>
</dbReference>
<keyword evidence="2" id="KW-1185">Reference proteome</keyword>
<protein>
    <submittedName>
        <fullName evidence="1">Endonuclease/Exonuclease/phosphatase family protein</fullName>
    </submittedName>
</protein>
<dbReference type="Proteomes" id="UP000198923">
    <property type="component" value="Unassembled WGS sequence"/>
</dbReference>
<accession>A0A1G7ZJV0</accession>
<keyword evidence="1" id="KW-0540">Nuclease</keyword>
<dbReference type="STRING" id="504805.SAMN05421505_11182"/>
<proteinExistence type="predicted"/>
<sequence length="278" mass="30764">MQITVMSLNTLHGSHLDGRWAGLSRIIQGVAPDLLLLQECSGWLDGDQRHIAQAERELGLRLKVGRSRTKIYTAVGWRQDKARWIAYESNRYTLANGYTGMWFEMEGLPAPLTVVSTQLSCYSAVQATIEAQTVLARTHKPQGLGLLGGDFNHVPMGDDEIDWSQVRPYNRTSRCLLPDPDAPDAPPKGNDVVGRVLKAADMTDVGAYVADQRGDPKLRAHTGVNGKVRVDQIHVTGALRPAIEDYWLVDTEGYSDHHAVAARLDLSKLDETKLHTFT</sequence>
<keyword evidence="1" id="KW-0378">Hydrolase</keyword>
<dbReference type="Gene3D" id="3.60.10.10">
    <property type="entry name" value="Endonuclease/exonuclease/phosphatase"/>
    <property type="match status" value="1"/>
</dbReference>
<keyword evidence="1" id="KW-0269">Exonuclease</keyword>
<gene>
    <name evidence="1" type="ORF">SAMN05421505_11182</name>
</gene>
<organism evidence="1 2">
    <name type="scientific">Sinosporangium album</name>
    <dbReference type="NCBI Taxonomy" id="504805"/>
    <lineage>
        <taxon>Bacteria</taxon>
        <taxon>Bacillati</taxon>
        <taxon>Actinomycetota</taxon>
        <taxon>Actinomycetes</taxon>
        <taxon>Streptosporangiales</taxon>
        <taxon>Streptosporangiaceae</taxon>
        <taxon>Sinosporangium</taxon>
    </lineage>
</organism>
<evidence type="ECO:0000313" key="1">
    <source>
        <dbReference type="EMBL" id="SDH08909.1"/>
    </source>
</evidence>
<keyword evidence="1" id="KW-0255">Endonuclease</keyword>
<dbReference type="SUPFAM" id="SSF56219">
    <property type="entry name" value="DNase I-like"/>
    <property type="match status" value="1"/>
</dbReference>
<dbReference type="GO" id="GO:0004527">
    <property type="term" value="F:exonuclease activity"/>
    <property type="evidence" value="ECO:0007669"/>
    <property type="project" value="UniProtKB-KW"/>
</dbReference>
<evidence type="ECO:0000313" key="2">
    <source>
        <dbReference type="Proteomes" id="UP000198923"/>
    </source>
</evidence>
<dbReference type="AlphaFoldDB" id="A0A1G7ZJV0"/>
<reference evidence="1 2" key="1">
    <citation type="submission" date="2016-10" db="EMBL/GenBank/DDBJ databases">
        <authorList>
            <person name="de Groot N.N."/>
        </authorList>
    </citation>
    <scope>NUCLEOTIDE SEQUENCE [LARGE SCALE GENOMIC DNA]</scope>
    <source>
        <strain evidence="1 2">CPCC 201354</strain>
    </source>
</reference>
<dbReference type="EMBL" id="FNCN01000011">
    <property type="protein sequence ID" value="SDH08909.1"/>
    <property type="molecule type" value="Genomic_DNA"/>
</dbReference>
<dbReference type="InterPro" id="IPR036691">
    <property type="entry name" value="Endo/exonu/phosph_ase_sf"/>
</dbReference>